<comment type="caution">
    <text evidence="1">The sequence shown here is derived from an EMBL/GenBank/DDBJ whole genome shotgun (WGS) entry which is preliminary data.</text>
</comment>
<protein>
    <submittedName>
        <fullName evidence="1">Uncharacterized protein</fullName>
    </submittedName>
</protein>
<evidence type="ECO:0000313" key="2">
    <source>
        <dbReference type="Proteomes" id="UP000298030"/>
    </source>
</evidence>
<proteinExistence type="predicted"/>
<name>A0A4Y7TAP6_COPMI</name>
<organism evidence="1 2">
    <name type="scientific">Coprinellus micaceus</name>
    <name type="common">Glistening ink-cap mushroom</name>
    <name type="synonym">Coprinus micaceus</name>
    <dbReference type="NCBI Taxonomy" id="71717"/>
    <lineage>
        <taxon>Eukaryota</taxon>
        <taxon>Fungi</taxon>
        <taxon>Dikarya</taxon>
        <taxon>Basidiomycota</taxon>
        <taxon>Agaricomycotina</taxon>
        <taxon>Agaricomycetes</taxon>
        <taxon>Agaricomycetidae</taxon>
        <taxon>Agaricales</taxon>
        <taxon>Agaricineae</taxon>
        <taxon>Psathyrellaceae</taxon>
        <taxon>Coprinellus</taxon>
    </lineage>
</organism>
<accession>A0A4Y7TAP6</accession>
<sequence>MVVRGRGVGATKGKQSNIILSTGCWWMNQGFKYRSSEYCNEVSREWREGTIEGEKLVGREEKPRGGRASAVDKSCGVQFRSPRSMFSGVFILRLVADGRRIGESKGRYPDAQGHLGPAGTTKSALQNQKDATTDLLLSAFYRSGRMASPPRIMVVFAEICAGTGQHILFPTTRFGWLFTRQDVMTKFKELRPRGSRARHAAKVIAVECGVRSSSRFKGRFHTQSAGYEKQPKIHDSRVEASVAEEYSESLEESCLLRIGPIVVWVVCSFYHSLISQLKSKPEATFPG</sequence>
<keyword evidence="2" id="KW-1185">Reference proteome</keyword>
<dbReference type="Proteomes" id="UP000298030">
    <property type="component" value="Unassembled WGS sequence"/>
</dbReference>
<evidence type="ECO:0000313" key="1">
    <source>
        <dbReference type="EMBL" id="TEB31004.1"/>
    </source>
</evidence>
<dbReference type="EMBL" id="QPFP01000020">
    <property type="protein sequence ID" value="TEB31004.1"/>
    <property type="molecule type" value="Genomic_DNA"/>
</dbReference>
<reference evidence="1 2" key="1">
    <citation type="journal article" date="2019" name="Nat. Ecol. Evol.">
        <title>Megaphylogeny resolves global patterns of mushroom evolution.</title>
        <authorList>
            <person name="Varga T."/>
            <person name="Krizsan K."/>
            <person name="Foldi C."/>
            <person name="Dima B."/>
            <person name="Sanchez-Garcia M."/>
            <person name="Sanchez-Ramirez S."/>
            <person name="Szollosi G.J."/>
            <person name="Szarkandi J.G."/>
            <person name="Papp V."/>
            <person name="Albert L."/>
            <person name="Andreopoulos W."/>
            <person name="Angelini C."/>
            <person name="Antonin V."/>
            <person name="Barry K.W."/>
            <person name="Bougher N.L."/>
            <person name="Buchanan P."/>
            <person name="Buyck B."/>
            <person name="Bense V."/>
            <person name="Catcheside P."/>
            <person name="Chovatia M."/>
            <person name="Cooper J."/>
            <person name="Damon W."/>
            <person name="Desjardin D."/>
            <person name="Finy P."/>
            <person name="Geml J."/>
            <person name="Haridas S."/>
            <person name="Hughes K."/>
            <person name="Justo A."/>
            <person name="Karasinski D."/>
            <person name="Kautmanova I."/>
            <person name="Kiss B."/>
            <person name="Kocsube S."/>
            <person name="Kotiranta H."/>
            <person name="LaButti K.M."/>
            <person name="Lechner B.E."/>
            <person name="Liimatainen K."/>
            <person name="Lipzen A."/>
            <person name="Lukacs Z."/>
            <person name="Mihaltcheva S."/>
            <person name="Morgado L.N."/>
            <person name="Niskanen T."/>
            <person name="Noordeloos M.E."/>
            <person name="Ohm R.A."/>
            <person name="Ortiz-Santana B."/>
            <person name="Ovrebo C."/>
            <person name="Racz N."/>
            <person name="Riley R."/>
            <person name="Savchenko A."/>
            <person name="Shiryaev A."/>
            <person name="Soop K."/>
            <person name="Spirin V."/>
            <person name="Szebenyi C."/>
            <person name="Tomsovsky M."/>
            <person name="Tulloss R.E."/>
            <person name="Uehling J."/>
            <person name="Grigoriev I.V."/>
            <person name="Vagvolgyi C."/>
            <person name="Papp T."/>
            <person name="Martin F.M."/>
            <person name="Miettinen O."/>
            <person name="Hibbett D.S."/>
            <person name="Nagy L.G."/>
        </authorList>
    </citation>
    <scope>NUCLEOTIDE SEQUENCE [LARGE SCALE GENOMIC DNA]</scope>
    <source>
        <strain evidence="1 2">FP101781</strain>
    </source>
</reference>
<dbReference type="AlphaFoldDB" id="A0A4Y7TAP6"/>
<gene>
    <name evidence="1" type="ORF">FA13DRAFT_1851954</name>
</gene>